<evidence type="ECO:0000256" key="4">
    <source>
        <dbReference type="ARBA" id="ARBA00023002"/>
    </source>
</evidence>
<dbReference type="PANTHER" id="PTHR46696">
    <property type="entry name" value="P450, PUTATIVE (EUROFUNG)-RELATED"/>
    <property type="match status" value="1"/>
</dbReference>
<dbReference type="SUPFAM" id="SSF48264">
    <property type="entry name" value="Cytochrome P450"/>
    <property type="match status" value="1"/>
</dbReference>
<dbReference type="InterPro" id="IPR017972">
    <property type="entry name" value="Cyt_P450_CS"/>
</dbReference>
<dbReference type="CDD" id="cd11032">
    <property type="entry name" value="P450_EryK-like"/>
    <property type="match status" value="1"/>
</dbReference>
<dbReference type="GO" id="GO:0020037">
    <property type="term" value="F:heme binding"/>
    <property type="evidence" value="ECO:0007669"/>
    <property type="project" value="InterPro"/>
</dbReference>
<dbReference type="GO" id="GO:0004497">
    <property type="term" value="F:monooxygenase activity"/>
    <property type="evidence" value="ECO:0007669"/>
    <property type="project" value="UniProtKB-KW"/>
</dbReference>
<sequence>MLHTLRSVEDFYRQHSWLRQMRETCPVWLDERSGCWHVFRYNDVYRVITDYASFSSEKPKTSSAAGSSILSMDPPRHKQYRNLVAYAFTPRALARLSERIAVLTQELLDKIRFKGQMDLVADFAYQLPTIVIAEMLGVPASDRSLFKRWTDVLLNHQVDDAELFRPDLALETDDIEHTYEELKEYLEEALKERQSNPKEDMMSDLLAVEMEGKRLSMEERVNFCRILLLAGHLTTTNLLSSGIWCFDGQPGLIEQLRKRPELMPGAIEEVLRYAAPGWRITRMARTDVKLAEVTIPAGAAIFAWLASANWDSTQFSDPDSFDVARSPNKHLTFGHGIHFCIGAPLARMEATIALSMLLEQLPQLCLIDRAALEPFEGTTLFGFKRMPVTFVPQTN</sequence>
<organism evidence="8 9">
    <name type="scientific">Ktedonosporobacter rubrisoli</name>
    <dbReference type="NCBI Taxonomy" id="2509675"/>
    <lineage>
        <taxon>Bacteria</taxon>
        <taxon>Bacillati</taxon>
        <taxon>Chloroflexota</taxon>
        <taxon>Ktedonobacteria</taxon>
        <taxon>Ktedonobacterales</taxon>
        <taxon>Ktedonosporobacteraceae</taxon>
        <taxon>Ktedonosporobacter</taxon>
    </lineage>
</organism>
<evidence type="ECO:0000256" key="6">
    <source>
        <dbReference type="ARBA" id="ARBA00023033"/>
    </source>
</evidence>
<dbReference type="GO" id="GO:0005506">
    <property type="term" value="F:iron ion binding"/>
    <property type="evidence" value="ECO:0007669"/>
    <property type="project" value="InterPro"/>
</dbReference>
<dbReference type="Gene3D" id="1.10.630.10">
    <property type="entry name" value="Cytochrome P450"/>
    <property type="match status" value="1"/>
</dbReference>
<dbReference type="KEGG" id="kbs:EPA93_16490"/>
<dbReference type="AlphaFoldDB" id="A0A4P6JQR8"/>
<evidence type="ECO:0000313" key="8">
    <source>
        <dbReference type="EMBL" id="QBD77502.1"/>
    </source>
</evidence>
<dbReference type="EMBL" id="CP035758">
    <property type="protein sequence ID" value="QBD77502.1"/>
    <property type="molecule type" value="Genomic_DNA"/>
</dbReference>
<protein>
    <submittedName>
        <fullName evidence="8">Cytochrome P450</fullName>
    </submittedName>
</protein>
<keyword evidence="2 7" id="KW-0349">Heme</keyword>
<dbReference type="PANTHER" id="PTHR46696:SF1">
    <property type="entry name" value="CYTOCHROME P450 YJIB-RELATED"/>
    <property type="match status" value="1"/>
</dbReference>
<dbReference type="GO" id="GO:0016705">
    <property type="term" value="F:oxidoreductase activity, acting on paired donors, with incorporation or reduction of molecular oxygen"/>
    <property type="evidence" value="ECO:0007669"/>
    <property type="project" value="InterPro"/>
</dbReference>
<dbReference type="Pfam" id="PF00067">
    <property type="entry name" value="p450"/>
    <property type="match status" value="1"/>
</dbReference>
<dbReference type="PROSITE" id="PS00086">
    <property type="entry name" value="CYTOCHROME_P450"/>
    <property type="match status" value="1"/>
</dbReference>
<dbReference type="PRINTS" id="PR00359">
    <property type="entry name" value="BP450"/>
</dbReference>
<evidence type="ECO:0000256" key="2">
    <source>
        <dbReference type="ARBA" id="ARBA00022617"/>
    </source>
</evidence>
<dbReference type="RefSeq" id="WP_129888558.1">
    <property type="nucleotide sequence ID" value="NZ_CP035758.1"/>
</dbReference>
<name>A0A4P6JQR8_KTERU</name>
<evidence type="ECO:0000256" key="1">
    <source>
        <dbReference type="ARBA" id="ARBA00010617"/>
    </source>
</evidence>
<comment type="similarity">
    <text evidence="1 7">Belongs to the cytochrome P450 family.</text>
</comment>
<keyword evidence="3 7" id="KW-0479">Metal-binding</keyword>
<evidence type="ECO:0000256" key="7">
    <source>
        <dbReference type="RuleBase" id="RU000461"/>
    </source>
</evidence>
<keyword evidence="4 7" id="KW-0560">Oxidoreductase</keyword>
<evidence type="ECO:0000313" key="9">
    <source>
        <dbReference type="Proteomes" id="UP000290365"/>
    </source>
</evidence>
<keyword evidence="9" id="KW-1185">Reference proteome</keyword>
<evidence type="ECO:0000256" key="5">
    <source>
        <dbReference type="ARBA" id="ARBA00023004"/>
    </source>
</evidence>
<gene>
    <name evidence="8" type="ORF">EPA93_16490</name>
</gene>
<accession>A0A4P6JQR8</accession>
<dbReference type="InterPro" id="IPR036396">
    <property type="entry name" value="Cyt_P450_sf"/>
</dbReference>
<dbReference type="InterPro" id="IPR002397">
    <property type="entry name" value="Cyt_P450_B"/>
</dbReference>
<dbReference type="OrthoDB" id="9801155at2"/>
<dbReference type="FunFam" id="1.10.630.10:FF:000018">
    <property type="entry name" value="Cytochrome P450 monooxygenase"/>
    <property type="match status" value="1"/>
</dbReference>
<proteinExistence type="inferred from homology"/>
<reference evidence="8 9" key="1">
    <citation type="submission" date="2019-01" db="EMBL/GenBank/DDBJ databases">
        <title>Ktedonosporobacter rubrisoli SCAWS-G2.</title>
        <authorList>
            <person name="Huang Y."/>
            <person name="Yan B."/>
        </authorList>
    </citation>
    <scope>NUCLEOTIDE SEQUENCE [LARGE SCALE GENOMIC DNA]</scope>
    <source>
        <strain evidence="8 9">SCAWS-G2</strain>
    </source>
</reference>
<dbReference type="Proteomes" id="UP000290365">
    <property type="component" value="Chromosome"/>
</dbReference>
<keyword evidence="5 7" id="KW-0408">Iron</keyword>
<evidence type="ECO:0000256" key="3">
    <source>
        <dbReference type="ARBA" id="ARBA00022723"/>
    </source>
</evidence>
<keyword evidence="6 7" id="KW-0503">Monooxygenase</keyword>
<dbReference type="InterPro" id="IPR001128">
    <property type="entry name" value="Cyt_P450"/>
</dbReference>